<dbReference type="Pfam" id="PF02350">
    <property type="entry name" value="Epimerase_2"/>
    <property type="match status" value="1"/>
</dbReference>
<dbReference type="InterPro" id="IPR029767">
    <property type="entry name" value="WecB-like"/>
</dbReference>
<feature type="domain" description="UDP-N-acetylglucosamine 2-epimerase" evidence="1">
    <location>
        <begin position="24"/>
        <end position="364"/>
    </location>
</feature>
<dbReference type="RefSeq" id="WP_045978588.1">
    <property type="nucleotide sequence ID" value="NZ_JXXY01000003.1"/>
</dbReference>
<reference evidence="2 3" key="1">
    <citation type="journal article" date="2015" name="BMC Genomics">
        <title>Genome mining reveals unlocked bioactive potential of marine Gram-negative bacteria.</title>
        <authorList>
            <person name="Machado H."/>
            <person name="Sonnenschein E.C."/>
            <person name="Melchiorsen J."/>
            <person name="Gram L."/>
        </authorList>
    </citation>
    <scope>NUCLEOTIDE SEQUENCE [LARGE SCALE GENOMIC DNA]</scope>
    <source>
        <strain evidence="2 3">S3137</strain>
    </source>
</reference>
<accession>A0A0F4PWV1</accession>
<dbReference type="GeneID" id="58229919"/>
<evidence type="ECO:0000313" key="3">
    <source>
        <dbReference type="Proteomes" id="UP000033664"/>
    </source>
</evidence>
<dbReference type="GO" id="GO:0006047">
    <property type="term" value="P:UDP-N-acetylglucosamine metabolic process"/>
    <property type="evidence" value="ECO:0007669"/>
    <property type="project" value="InterPro"/>
</dbReference>
<keyword evidence="3" id="KW-1185">Reference proteome</keyword>
<dbReference type="AlphaFoldDB" id="A0A0F4PWV1"/>
<dbReference type="Gene3D" id="3.40.50.2000">
    <property type="entry name" value="Glycogen Phosphorylase B"/>
    <property type="match status" value="2"/>
</dbReference>
<dbReference type="PANTHER" id="PTHR43174">
    <property type="entry name" value="UDP-N-ACETYLGLUCOSAMINE 2-EPIMERASE"/>
    <property type="match status" value="1"/>
</dbReference>
<dbReference type="OrthoDB" id="9803238at2"/>
<dbReference type="InterPro" id="IPR003331">
    <property type="entry name" value="UDP_GlcNAc_Epimerase_2_dom"/>
</dbReference>
<dbReference type="SUPFAM" id="SSF53756">
    <property type="entry name" value="UDP-Glycosyltransferase/glycogen phosphorylase"/>
    <property type="match status" value="1"/>
</dbReference>
<evidence type="ECO:0000313" key="2">
    <source>
        <dbReference type="EMBL" id="KJY97225.1"/>
    </source>
</evidence>
<dbReference type="NCBIfam" id="TIGR03568">
    <property type="entry name" value="NeuC_NnaA"/>
    <property type="match status" value="1"/>
</dbReference>
<proteinExistence type="predicted"/>
<comment type="caution">
    <text evidence="2">The sequence shown here is derived from an EMBL/GenBank/DDBJ whole genome shotgun (WGS) entry which is preliminary data.</text>
</comment>
<dbReference type="Proteomes" id="UP000033664">
    <property type="component" value="Unassembled WGS sequence"/>
</dbReference>
<dbReference type="PANTHER" id="PTHR43174:SF3">
    <property type="entry name" value="UDP-N-ACETYLGLUCOSAMINE 2-EPIMERASE"/>
    <property type="match status" value="1"/>
</dbReference>
<dbReference type="InterPro" id="IPR020004">
    <property type="entry name" value="UDP-GlcNAc_Epase"/>
</dbReference>
<sequence length="385" mass="41541">MKKIGIVTGTRADFGLLCRTILLLQSHGDFDTYTFACGTHLSPEYGLTIDELRDSGVENIVTVEMLLSSASKVGVAKSTGLATISFADAFSQHNLDCILLLGDRFETFAAAQAALFLGVPIAHIHGGEVTEGAFDDALRHSISKMADIHFPAAQVFARRLMQLGEQPSRIFVVGAPGIDNIMSAPRASQQQLDAVLTFTDHSAPLVLVTYHPVTRGTSAENDITALVDVVKERTDLNFMITYPNADGQGAEMIAQWQTLSALPHVSVCPSLGFKRYLSVMERAACVLGNSSSGVIEAPSFKVPTINIGTRQQGRPKSCTVIDCQLSEVRNALNKALSPEFVMSCQSAENPYGSGNTAKKIVSILADIDLQQLQPQPFYQSENAYE</sequence>
<dbReference type="GO" id="GO:0004553">
    <property type="term" value="F:hydrolase activity, hydrolyzing O-glycosyl compounds"/>
    <property type="evidence" value="ECO:0007669"/>
    <property type="project" value="InterPro"/>
</dbReference>
<dbReference type="PATRIC" id="fig|151081.8.peg.794"/>
<gene>
    <name evidence="2" type="ORF">TW72_15570</name>
</gene>
<protein>
    <recommendedName>
        <fullName evidence="1">UDP-N-acetylglucosamine 2-epimerase domain-containing protein</fullName>
    </recommendedName>
</protein>
<evidence type="ECO:0000259" key="1">
    <source>
        <dbReference type="Pfam" id="PF02350"/>
    </source>
</evidence>
<dbReference type="EMBL" id="JXXZ01000013">
    <property type="protein sequence ID" value="KJY97225.1"/>
    <property type="molecule type" value="Genomic_DNA"/>
</dbReference>
<name>A0A0F4PWV1_9GAMM</name>
<organism evidence="2 3">
    <name type="scientific">Pseudoalteromonas ruthenica</name>
    <dbReference type="NCBI Taxonomy" id="151081"/>
    <lineage>
        <taxon>Bacteria</taxon>
        <taxon>Pseudomonadati</taxon>
        <taxon>Pseudomonadota</taxon>
        <taxon>Gammaproteobacteria</taxon>
        <taxon>Alteromonadales</taxon>
        <taxon>Pseudoalteromonadaceae</taxon>
        <taxon>Pseudoalteromonas</taxon>
    </lineage>
</organism>